<dbReference type="Proteomes" id="UP000198921">
    <property type="component" value="Unassembled WGS sequence"/>
</dbReference>
<sequence length="251" mass="26035">MAGRRRAQRPEDPRVPASSRVRRPVAGPRRGPLLLAALVVGGLVAGVTGVSNASDDPAGSTSVLAAQMELATAADDVEALPMASITEAEAQARLAEVAASRAERAAAEAAAADAAREAARPKAVLPVDGARFTSGYGARWGTFHYGIDLAAPMRTPEYAAMDGVVVRAGSASGFGLAVYLLHENGDVTVYGHMDKILVEPGQYVEAGETIALLGNRGQSTGPHLHFEVHQGGMNGKRIDPEPWLAARGVEV</sequence>
<dbReference type="InterPro" id="IPR016047">
    <property type="entry name" value="M23ase_b-sheet_dom"/>
</dbReference>
<evidence type="ECO:0000313" key="4">
    <source>
        <dbReference type="EMBL" id="SDZ01218.1"/>
    </source>
</evidence>
<feature type="region of interest" description="Disordered" evidence="2">
    <location>
        <begin position="1"/>
        <end position="26"/>
    </location>
</feature>
<keyword evidence="5" id="KW-1185">Reference proteome</keyword>
<keyword evidence="1" id="KW-0175">Coiled coil</keyword>
<evidence type="ECO:0000313" key="5">
    <source>
        <dbReference type="Proteomes" id="UP000198921"/>
    </source>
</evidence>
<dbReference type="EMBL" id="FNOT01000016">
    <property type="protein sequence ID" value="SDZ01218.1"/>
    <property type="molecule type" value="Genomic_DNA"/>
</dbReference>
<name>A0A1H3PJU0_9ACTN</name>
<reference evidence="5" key="1">
    <citation type="submission" date="2016-10" db="EMBL/GenBank/DDBJ databases">
        <authorList>
            <person name="Varghese N."/>
            <person name="Submissions S."/>
        </authorList>
    </citation>
    <scope>NUCLEOTIDE SEQUENCE [LARGE SCALE GENOMIC DNA]</scope>
    <source>
        <strain evidence="5">DSM 45422</strain>
    </source>
</reference>
<proteinExistence type="predicted"/>
<evidence type="ECO:0000256" key="1">
    <source>
        <dbReference type="SAM" id="Coils"/>
    </source>
</evidence>
<dbReference type="PANTHER" id="PTHR21666:SF270">
    <property type="entry name" value="MUREIN HYDROLASE ACTIVATOR ENVC"/>
    <property type="match status" value="1"/>
</dbReference>
<dbReference type="AlphaFoldDB" id="A0A1H3PJU0"/>
<dbReference type="OrthoDB" id="5244067at2"/>
<dbReference type="Gene3D" id="2.70.70.10">
    <property type="entry name" value="Glucose Permease (Domain IIA)"/>
    <property type="match status" value="1"/>
</dbReference>
<dbReference type="GO" id="GO:0004222">
    <property type="term" value="F:metalloendopeptidase activity"/>
    <property type="evidence" value="ECO:0007669"/>
    <property type="project" value="TreeGrafter"/>
</dbReference>
<feature type="coiled-coil region" evidence="1">
    <location>
        <begin position="85"/>
        <end position="117"/>
    </location>
</feature>
<feature type="compositionally biased region" description="Low complexity" evidence="2">
    <location>
        <begin position="15"/>
        <end position="26"/>
    </location>
</feature>
<dbReference type="CDD" id="cd12797">
    <property type="entry name" value="M23_peptidase"/>
    <property type="match status" value="1"/>
</dbReference>
<dbReference type="SUPFAM" id="SSF51261">
    <property type="entry name" value="Duplicated hybrid motif"/>
    <property type="match status" value="1"/>
</dbReference>
<protein>
    <submittedName>
        <fullName evidence="4">Peptidase family M23</fullName>
    </submittedName>
</protein>
<dbReference type="InterPro" id="IPR050570">
    <property type="entry name" value="Cell_wall_metabolism_enzyme"/>
</dbReference>
<dbReference type="STRING" id="1137993.SAMN05660209_04354"/>
<dbReference type="Pfam" id="PF01551">
    <property type="entry name" value="Peptidase_M23"/>
    <property type="match status" value="1"/>
</dbReference>
<dbReference type="PANTHER" id="PTHR21666">
    <property type="entry name" value="PEPTIDASE-RELATED"/>
    <property type="match status" value="1"/>
</dbReference>
<organism evidence="4 5">
    <name type="scientific">Geodermatophilus africanus</name>
    <dbReference type="NCBI Taxonomy" id="1137993"/>
    <lineage>
        <taxon>Bacteria</taxon>
        <taxon>Bacillati</taxon>
        <taxon>Actinomycetota</taxon>
        <taxon>Actinomycetes</taxon>
        <taxon>Geodermatophilales</taxon>
        <taxon>Geodermatophilaceae</taxon>
        <taxon>Geodermatophilus</taxon>
    </lineage>
</organism>
<evidence type="ECO:0000256" key="2">
    <source>
        <dbReference type="SAM" id="MobiDB-lite"/>
    </source>
</evidence>
<dbReference type="InterPro" id="IPR011055">
    <property type="entry name" value="Dup_hybrid_motif"/>
</dbReference>
<evidence type="ECO:0000259" key="3">
    <source>
        <dbReference type="Pfam" id="PF01551"/>
    </source>
</evidence>
<gene>
    <name evidence="4" type="ORF">SAMN05660209_04354</name>
</gene>
<feature type="domain" description="M23ase beta-sheet core" evidence="3">
    <location>
        <begin position="143"/>
        <end position="240"/>
    </location>
</feature>
<accession>A0A1H3PJU0</accession>